<evidence type="ECO:0000256" key="1">
    <source>
        <dbReference type="ARBA" id="ARBA00004651"/>
    </source>
</evidence>
<keyword evidence="8" id="KW-1185">Reference proteome</keyword>
<gene>
    <name evidence="7" type="ORF">CLG96_04120</name>
</gene>
<sequence>MRDRGRDADSPTDMPALGWRDIVIRSWREAGQDNLSLVAAGVAFYGFLALVPLIGAVVLSYGLLADPATIVRTLESLTRMLPADAARLVGEQILSVTQTAQTKKGIGLVIALALALYGAMRGASAIMTALNIIYEEEEKRSFIQASLVALAITAGAVIAALLAAGAISALAYLDRLLPRAPAALLILGRLLSWLLLAAGAAAAAATVYRYGPSRNIARWRWLTPGSLFACLAWLLATFGFGLYVANLGNYNATYGSLGAVVVLLMWLYLSAYVLLLGAEFNAELEHQTARDTTGGVPAPMGKRGAVVADTLGEIP</sequence>
<accession>A0A2T5G2C5</accession>
<dbReference type="PIRSF" id="PIRSF035875">
    <property type="entry name" value="RNase_BN"/>
    <property type="match status" value="1"/>
</dbReference>
<feature type="transmembrane region" description="Helical" evidence="6">
    <location>
        <begin position="222"/>
        <end position="245"/>
    </location>
</feature>
<dbReference type="EMBL" id="NWBU01000004">
    <property type="protein sequence ID" value="PTQ13303.1"/>
    <property type="molecule type" value="Genomic_DNA"/>
</dbReference>
<evidence type="ECO:0000256" key="6">
    <source>
        <dbReference type="SAM" id="Phobius"/>
    </source>
</evidence>
<comment type="caution">
    <text evidence="7">The sequence shown here is derived from an EMBL/GenBank/DDBJ whole genome shotgun (WGS) entry which is preliminary data.</text>
</comment>
<feature type="transmembrane region" description="Helical" evidence="6">
    <location>
        <begin position="190"/>
        <end position="210"/>
    </location>
</feature>
<keyword evidence="5 6" id="KW-0472">Membrane</keyword>
<dbReference type="InterPro" id="IPR017039">
    <property type="entry name" value="Virul_fac_BrkB"/>
</dbReference>
<proteinExistence type="predicted"/>
<dbReference type="NCBIfam" id="TIGR00765">
    <property type="entry name" value="yihY_not_rbn"/>
    <property type="match status" value="1"/>
</dbReference>
<dbReference type="Proteomes" id="UP000244162">
    <property type="component" value="Unassembled WGS sequence"/>
</dbReference>
<feature type="transmembrane region" description="Helical" evidence="6">
    <location>
        <begin position="146"/>
        <end position="170"/>
    </location>
</feature>
<dbReference type="PANTHER" id="PTHR30213:SF0">
    <property type="entry name" value="UPF0761 MEMBRANE PROTEIN YIHY"/>
    <property type="match status" value="1"/>
</dbReference>
<evidence type="ECO:0000256" key="2">
    <source>
        <dbReference type="ARBA" id="ARBA00022475"/>
    </source>
</evidence>
<keyword evidence="4 6" id="KW-1133">Transmembrane helix</keyword>
<evidence type="ECO:0000313" key="7">
    <source>
        <dbReference type="EMBL" id="PTQ13303.1"/>
    </source>
</evidence>
<protein>
    <submittedName>
        <fullName evidence="7">Ribonuclease BN</fullName>
    </submittedName>
</protein>
<dbReference type="OrthoDB" id="9781030at2"/>
<feature type="transmembrane region" description="Helical" evidence="6">
    <location>
        <begin position="35"/>
        <end position="64"/>
    </location>
</feature>
<dbReference type="AlphaFoldDB" id="A0A2T5G2C5"/>
<reference evidence="7 8" key="1">
    <citation type="submission" date="2017-09" db="EMBL/GenBank/DDBJ databases">
        <title>Sphingomonas panjinensis sp.nov., isolated from oil-contaminated soil.</title>
        <authorList>
            <person name="Wang L."/>
            <person name="Chen L."/>
        </authorList>
    </citation>
    <scope>NUCLEOTIDE SEQUENCE [LARGE SCALE GENOMIC DNA]</scope>
    <source>
        <strain evidence="7 8">FW-11</strain>
    </source>
</reference>
<dbReference type="PANTHER" id="PTHR30213">
    <property type="entry name" value="INNER MEMBRANE PROTEIN YHJD"/>
    <property type="match status" value="1"/>
</dbReference>
<keyword evidence="3 6" id="KW-0812">Transmembrane</keyword>
<evidence type="ECO:0000256" key="3">
    <source>
        <dbReference type="ARBA" id="ARBA00022692"/>
    </source>
</evidence>
<evidence type="ECO:0000256" key="5">
    <source>
        <dbReference type="ARBA" id="ARBA00023136"/>
    </source>
</evidence>
<evidence type="ECO:0000313" key="8">
    <source>
        <dbReference type="Proteomes" id="UP000244162"/>
    </source>
</evidence>
<dbReference type="Pfam" id="PF03631">
    <property type="entry name" value="Virul_fac_BrkB"/>
    <property type="match status" value="1"/>
</dbReference>
<feature type="transmembrane region" description="Helical" evidence="6">
    <location>
        <begin position="106"/>
        <end position="134"/>
    </location>
</feature>
<comment type="subcellular location">
    <subcellularLocation>
        <location evidence="1">Cell membrane</location>
        <topology evidence="1">Multi-pass membrane protein</topology>
    </subcellularLocation>
</comment>
<name>A0A2T5G2C5_9SPHN</name>
<dbReference type="RefSeq" id="WP_107966536.1">
    <property type="nucleotide sequence ID" value="NZ_NWBU01000004.1"/>
</dbReference>
<keyword evidence="2" id="KW-1003">Cell membrane</keyword>
<dbReference type="GO" id="GO:0005886">
    <property type="term" value="C:plasma membrane"/>
    <property type="evidence" value="ECO:0007669"/>
    <property type="project" value="UniProtKB-SubCell"/>
</dbReference>
<feature type="transmembrane region" description="Helical" evidence="6">
    <location>
        <begin position="257"/>
        <end position="278"/>
    </location>
</feature>
<evidence type="ECO:0000256" key="4">
    <source>
        <dbReference type="ARBA" id="ARBA00022989"/>
    </source>
</evidence>
<organism evidence="7 8">
    <name type="scientific">Sphingomonas oleivorans</name>
    <dbReference type="NCBI Taxonomy" id="1735121"/>
    <lineage>
        <taxon>Bacteria</taxon>
        <taxon>Pseudomonadati</taxon>
        <taxon>Pseudomonadota</taxon>
        <taxon>Alphaproteobacteria</taxon>
        <taxon>Sphingomonadales</taxon>
        <taxon>Sphingomonadaceae</taxon>
        <taxon>Sphingomonas</taxon>
    </lineage>
</organism>